<feature type="transmembrane region" description="Helical" evidence="1">
    <location>
        <begin position="80"/>
        <end position="97"/>
    </location>
</feature>
<dbReference type="AlphaFoldDB" id="A0AAN5AMA2"/>
<dbReference type="EMBL" id="BQKE01000003">
    <property type="protein sequence ID" value="GJM63612.1"/>
    <property type="molecule type" value="Genomic_DNA"/>
</dbReference>
<accession>A0AAN5AMA2</accession>
<keyword evidence="1" id="KW-0812">Transmembrane</keyword>
<evidence type="ECO:0000313" key="3">
    <source>
        <dbReference type="Proteomes" id="UP001310022"/>
    </source>
</evidence>
<name>A0AAN5AMA2_9BACT</name>
<evidence type="ECO:0000256" key="1">
    <source>
        <dbReference type="SAM" id="Phobius"/>
    </source>
</evidence>
<gene>
    <name evidence="2" type="ORF">PEDI_41640</name>
</gene>
<dbReference type="Proteomes" id="UP001310022">
    <property type="component" value="Unassembled WGS sequence"/>
</dbReference>
<dbReference type="Pfam" id="PF12412">
    <property type="entry name" value="DUF3667"/>
    <property type="match status" value="1"/>
</dbReference>
<dbReference type="RefSeq" id="WP_338238757.1">
    <property type="nucleotide sequence ID" value="NZ_BQKE01000003.1"/>
</dbReference>
<protein>
    <recommendedName>
        <fullName evidence="4">DUF3667 domain-containing protein</fullName>
    </recommendedName>
</protein>
<sequence length="258" mass="29865">MKIDVMASLCKNCQQEINGNFCSNCGQSSRVGRMSFTNVMRQIPVSVFSLDRGMLFTIKEMFLEPGLMVRNYLEGQRVRYVKPLSFLVVMITLNLLFQTGAPNTLNFGNAEQVENLMTVKLLRYLFIEKFAYGVLVLLFIGSISTALAFWKRKYSYFEHVVLNAYLFGFLTFAVLLFKPLSIWSEGVPFWEEVVGKVKFLFMAGFPLKVYYEFFEKYSIWKTMRRVTLAGFIFSILLILFLVLLSGLEWDQIQQMANS</sequence>
<comment type="caution">
    <text evidence="2">The sequence shown here is derived from an EMBL/GenBank/DDBJ whole genome shotgun (WGS) entry which is preliminary data.</text>
</comment>
<evidence type="ECO:0000313" key="2">
    <source>
        <dbReference type="EMBL" id="GJM63612.1"/>
    </source>
</evidence>
<reference evidence="2 3" key="1">
    <citation type="submission" date="2021-12" db="EMBL/GenBank/DDBJ databases">
        <title>Genome sequencing of bacteria with rrn-lacking chromosome and rrn-plasmid.</title>
        <authorList>
            <person name="Anda M."/>
            <person name="Iwasaki W."/>
        </authorList>
    </citation>
    <scope>NUCLEOTIDE SEQUENCE [LARGE SCALE GENOMIC DNA]</scope>
    <source>
        <strain evidence="2 3">NBRC 15940</strain>
    </source>
</reference>
<keyword evidence="1" id="KW-0472">Membrane</keyword>
<keyword evidence="3" id="KW-1185">Reference proteome</keyword>
<dbReference type="InterPro" id="IPR022134">
    <property type="entry name" value="DUF3667"/>
</dbReference>
<feature type="transmembrane region" description="Helical" evidence="1">
    <location>
        <begin position="226"/>
        <end position="247"/>
    </location>
</feature>
<keyword evidence="1" id="KW-1133">Transmembrane helix</keyword>
<organism evidence="2 3">
    <name type="scientific">Persicobacter diffluens</name>
    <dbReference type="NCBI Taxonomy" id="981"/>
    <lineage>
        <taxon>Bacteria</taxon>
        <taxon>Pseudomonadati</taxon>
        <taxon>Bacteroidota</taxon>
        <taxon>Cytophagia</taxon>
        <taxon>Cytophagales</taxon>
        <taxon>Persicobacteraceae</taxon>
        <taxon>Persicobacter</taxon>
    </lineage>
</organism>
<proteinExistence type="predicted"/>
<feature type="transmembrane region" description="Helical" evidence="1">
    <location>
        <begin position="157"/>
        <end position="177"/>
    </location>
</feature>
<feature type="transmembrane region" description="Helical" evidence="1">
    <location>
        <begin position="130"/>
        <end position="150"/>
    </location>
</feature>
<evidence type="ECO:0008006" key="4">
    <source>
        <dbReference type="Google" id="ProtNLM"/>
    </source>
</evidence>